<keyword evidence="2" id="KW-1185">Reference proteome</keyword>
<dbReference type="AlphaFoldDB" id="M0PK78"/>
<proteinExistence type="predicted"/>
<organism evidence="1 2">
    <name type="scientific">Halorubrum aidingense JCM 13560</name>
    <dbReference type="NCBI Taxonomy" id="1230454"/>
    <lineage>
        <taxon>Archaea</taxon>
        <taxon>Methanobacteriati</taxon>
        <taxon>Methanobacteriota</taxon>
        <taxon>Stenosarchaea group</taxon>
        <taxon>Halobacteria</taxon>
        <taxon>Halobacteriales</taxon>
        <taxon>Haloferacaceae</taxon>
        <taxon>Halorubrum</taxon>
    </lineage>
</organism>
<gene>
    <name evidence="1" type="ORF">C461_03207</name>
</gene>
<evidence type="ECO:0000313" key="1">
    <source>
        <dbReference type="EMBL" id="EMA69150.1"/>
    </source>
</evidence>
<dbReference type="PATRIC" id="fig|1230454.4.peg.657"/>
<dbReference type="OrthoDB" id="203526at2157"/>
<dbReference type="EMBL" id="AOJI01000016">
    <property type="protein sequence ID" value="EMA69150.1"/>
    <property type="molecule type" value="Genomic_DNA"/>
</dbReference>
<dbReference type="RefSeq" id="WP_007998597.1">
    <property type="nucleotide sequence ID" value="NZ_AOJI01000016.1"/>
</dbReference>
<reference evidence="1 2" key="1">
    <citation type="journal article" date="2014" name="PLoS Genet.">
        <title>Phylogenetically driven sequencing of extremely halophilic archaea reveals strategies for static and dynamic osmo-response.</title>
        <authorList>
            <person name="Becker E.A."/>
            <person name="Seitzer P.M."/>
            <person name="Tritt A."/>
            <person name="Larsen D."/>
            <person name="Krusor M."/>
            <person name="Yao A.I."/>
            <person name="Wu D."/>
            <person name="Madern D."/>
            <person name="Eisen J.A."/>
            <person name="Darling A.E."/>
            <person name="Facciotti M.T."/>
        </authorList>
    </citation>
    <scope>NUCLEOTIDE SEQUENCE [LARGE SCALE GENOMIC DNA]</scope>
    <source>
        <strain evidence="1 2">JCM 13560</strain>
    </source>
</reference>
<accession>M0PK78</accession>
<sequence length="157" mass="17439">MRNTIPRTSKRMNRIESNAADQFDATLLHNRVYEAIGEDSQLRQLVDVTERAYQLEEDQQFVHRVRRAAFGAAEDLNDEIDDVVNARVAAECAALITDARDGWFDDHADRADIDAAFVEAKAWLNEHGDAACDAGIDVEAVLYGDDGDADQEVTADV</sequence>
<comment type="caution">
    <text evidence="1">The sequence shown here is derived from an EMBL/GenBank/DDBJ whole genome shotgun (WGS) entry which is preliminary data.</text>
</comment>
<name>M0PK78_9EURY</name>
<dbReference type="Proteomes" id="UP000011575">
    <property type="component" value="Unassembled WGS sequence"/>
</dbReference>
<evidence type="ECO:0000313" key="2">
    <source>
        <dbReference type="Proteomes" id="UP000011575"/>
    </source>
</evidence>
<dbReference type="STRING" id="1230454.C461_03207"/>
<protein>
    <submittedName>
        <fullName evidence="1">Uncharacterized protein</fullName>
    </submittedName>
</protein>